<evidence type="ECO:0000313" key="16">
    <source>
        <dbReference type="Proteomes" id="UP000238982"/>
    </source>
</evidence>
<keyword evidence="9" id="KW-0456">Lyase</keyword>
<feature type="domain" description="Threonine synthase N-terminal" evidence="14">
    <location>
        <begin position="2"/>
        <end position="81"/>
    </location>
</feature>
<dbReference type="InterPro" id="IPR004450">
    <property type="entry name" value="Thr_synthase-like"/>
</dbReference>
<dbReference type="Pfam" id="PF14821">
    <property type="entry name" value="Thr_synth_N"/>
    <property type="match status" value="1"/>
</dbReference>
<dbReference type="AlphaFoldDB" id="A0A2S9MW85"/>
<keyword evidence="6" id="KW-0028">Amino-acid biosynthesis</keyword>
<evidence type="ECO:0000256" key="7">
    <source>
        <dbReference type="ARBA" id="ARBA00022697"/>
    </source>
</evidence>
<evidence type="ECO:0000259" key="14">
    <source>
        <dbReference type="Pfam" id="PF14821"/>
    </source>
</evidence>
<comment type="similarity">
    <text evidence="3">Belongs to the threonine synthase family.</text>
</comment>
<dbReference type="InterPro" id="IPR051166">
    <property type="entry name" value="Threonine_Synthase"/>
</dbReference>
<evidence type="ECO:0000256" key="11">
    <source>
        <dbReference type="NCBIfam" id="TIGR00260"/>
    </source>
</evidence>
<feature type="domain" description="Tryptophan synthase beta chain-like PALP" evidence="13">
    <location>
        <begin position="98"/>
        <end position="347"/>
    </location>
</feature>
<evidence type="ECO:0000256" key="1">
    <source>
        <dbReference type="ARBA" id="ARBA00001933"/>
    </source>
</evidence>
<evidence type="ECO:0000256" key="6">
    <source>
        <dbReference type="ARBA" id="ARBA00022605"/>
    </source>
</evidence>
<keyword evidence="7" id="KW-0791">Threonine biosynthesis</keyword>
<evidence type="ECO:0000256" key="5">
    <source>
        <dbReference type="ARBA" id="ARBA00018679"/>
    </source>
</evidence>
<dbReference type="PROSITE" id="PS00165">
    <property type="entry name" value="DEHYDRATASE_SER_THR"/>
    <property type="match status" value="1"/>
</dbReference>
<dbReference type="SUPFAM" id="SSF53686">
    <property type="entry name" value="Tryptophan synthase beta subunit-like PLP-dependent enzymes"/>
    <property type="match status" value="1"/>
</dbReference>
<dbReference type="InterPro" id="IPR037158">
    <property type="entry name" value="Thr_synth_N_sf"/>
</dbReference>
<protein>
    <recommendedName>
        <fullName evidence="5 11">Threonine synthase</fullName>
        <ecNumber evidence="4 11">4.2.3.1</ecNumber>
    </recommendedName>
</protein>
<dbReference type="NCBIfam" id="TIGR00260">
    <property type="entry name" value="thrC"/>
    <property type="match status" value="1"/>
</dbReference>
<evidence type="ECO:0000259" key="13">
    <source>
        <dbReference type="Pfam" id="PF00291"/>
    </source>
</evidence>
<dbReference type="CDD" id="cd01560">
    <property type="entry name" value="Thr-synth_2"/>
    <property type="match status" value="1"/>
</dbReference>
<feature type="modified residue" description="N6-(pyridoxal phosphate)lysine" evidence="12">
    <location>
        <position position="126"/>
    </location>
</feature>
<evidence type="ECO:0000256" key="12">
    <source>
        <dbReference type="PIRSR" id="PIRSR604450-51"/>
    </source>
</evidence>
<comment type="pathway">
    <text evidence="2">Amino-acid biosynthesis; L-threonine biosynthesis; L-threonine from L-aspartate: step 5/5.</text>
</comment>
<dbReference type="RefSeq" id="WP_059875819.1">
    <property type="nucleotide sequence ID" value="NZ_CAJHEJ010000010.1"/>
</dbReference>
<name>A0A2S9MW85_9BURK</name>
<dbReference type="Gene3D" id="3.90.1380.10">
    <property type="entry name" value="Threonine synthase, N-terminal domain"/>
    <property type="match status" value="1"/>
</dbReference>
<evidence type="ECO:0000256" key="9">
    <source>
        <dbReference type="ARBA" id="ARBA00023239"/>
    </source>
</evidence>
<evidence type="ECO:0000256" key="10">
    <source>
        <dbReference type="ARBA" id="ARBA00049144"/>
    </source>
</evidence>
<dbReference type="GO" id="GO:0004795">
    <property type="term" value="F:threonine synthase activity"/>
    <property type="evidence" value="ECO:0007669"/>
    <property type="project" value="UniProtKB-UniRule"/>
</dbReference>
<sequence>MNYISTRGAGIGERHTFSDILLAGLAKDGGLYLPAEYPQVSADELARWRALPYADLAFEILSKFCDDVPSDDLRAIARRTYTADVYRHTRHGENAADITPLKTLGTEHGAPLALLELSNGPTLAFKDMAMQLLGNLFEYTLAKHGETLNILGATSGDTGSAAEYAMRGKAGVRVFMLSPHKKMSAFQTAQMYSLQDPNIFNLAVEGVFDDCQDIVKAVSNDHAFKAQHKIGTVNSINWARVVAQVVYYFKGYFAATRSNDERVSFTVPSGNFGNVCAGHIARMMGLPIAKLVVATNENDVLDEFFRTGAYRVRSAENTYHTSSPSMDISKASNFERFVFDLLGRDPARVMQLFRDVEEKGGFDLAASGDFARVAEFGFVSGRSSHADRIATIRDVFSRYGTTIDTHTADGVKVAREHLDAGVPMIVLETAQPIKFGETIREALEREPERPAAFDGLESLPQRFEVVKADAQQVKDFIAAHTRA</sequence>
<dbReference type="Gene3D" id="3.40.50.1100">
    <property type="match status" value="2"/>
</dbReference>
<dbReference type="Pfam" id="PF24857">
    <property type="entry name" value="THR4_C"/>
    <property type="match status" value="1"/>
</dbReference>
<accession>A0A2S9MW85</accession>
<proteinExistence type="inferred from homology"/>
<organism evidence="15 16">
    <name type="scientific">Burkholderia multivorans</name>
    <dbReference type="NCBI Taxonomy" id="87883"/>
    <lineage>
        <taxon>Bacteria</taxon>
        <taxon>Pseudomonadati</taxon>
        <taxon>Pseudomonadota</taxon>
        <taxon>Betaproteobacteria</taxon>
        <taxon>Burkholderiales</taxon>
        <taxon>Burkholderiaceae</taxon>
        <taxon>Burkholderia</taxon>
        <taxon>Burkholderia cepacia complex</taxon>
    </lineage>
</organism>
<dbReference type="PANTHER" id="PTHR42690:SF1">
    <property type="entry name" value="THREONINE SYNTHASE-LIKE 2"/>
    <property type="match status" value="1"/>
</dbReference>
<dbReference type="Proteomes" id="UP000238982">
    <property type="component" value="Unassembled WGS sequence"/>
</dbReference>
<keyword evidence="8 12" id="KW-0663">Pyridoxal phosphate</keyword>
<dbReference type="InterPro" id="IPR001926">
    <property type="entry name" value="TrpB-like_PALP"/>
</dbReference>
<dbReference type="InterPro" id="IPR000634">
    <property type="entry name" value="Ser/Thr_deHydtase_PyrdxlP-BS"/>
</dbReference>
<dbReference type="GO" id="GO:0030170">
    <property type="term" value="F:pyridoxal phosphate binding"/>
    <property type="evidence" value="ECO:0007669"/>
    <property type="project" value="InterPro"/>
</dbReference>
<dbReference type="EC" id="4.2.3.1" evidence="4 11"/>
<evidence type="ECO:0000256" key="2">
    <source>
        <dbReference type="ARBA" id="ARBA00004979"/>
    </source>
</evidence>
<dbReference type="InterPro" id="IPR029144">
    <property type="entry name" value="Thr_synth_N"/>
</dbReference>
<gene>
    <name evidence="15" type="ORF">C6Q15_07825</name>
</gene>
<dbReference type="UniPathway" id="UPA00050">
    <property type="reaction ID" value="UER00065"/>
</dbReference>
<dbReference type="GO" id="GO:0009088">
    <property type="term" value="P:threonine biosynthetic process"/>
    <property type="evidence" value="ECO:0007669"/>
    <property type="project" value="UniProtKB-UniRule"/>
</dbReference>
<dbReference type="EMBL" id="PVGH01000035">
    <property type="protein sequence ID" value="PRF63538.1"/>
    <property type="molecule type" value="Genomic_DNA"/>
</dbReference>
<evidence type="ECO:0000256" key="4">
    <source>
        <dbReference type="ARBA" id="ARBA00013028"/>
    </source>
</evidence>
<comment type="caution">
    <text evidence="15">The sequence shown here is derived from an EMBL/GenBank/DDBJ whole genome shotgun (WGS) entry which is preliminary data.</text>
</comment>
<comment type="cofactor">
    <cofactor evidence="1 12">
        <name>pyridoxal 5'-phosphate</name>
        <dbReference type="ChEBI" id="CHEBI:597326"/>
    </cofactor>
</comment>
<reference evidence="15 16" key="1">
    <citation type="submission" date="2018-03" db="EMBL/GenBank/DDBJ databases">
        <authorList>
            <person name="Keele B.F."/>
        </authorList>
    </citation>
    <scope>NUCLEOTIDE SEQUENCE [LARGE SCALE GENOMIC DNA]</scope>
    <source>
        <strain evidence="15 16">AU19729</strain>
    </source>
</reference>
<dbReference type="Pfam" id="PF00291">
    <property type="entry name" value="PALP"/>
    <property type="match status" value="1"/>
</dbReference>
<evidence type="ECO:0000256" key="3">
    <source>
        <dbReference type="ARBA" id="ARBA00005517"/>
    </source>
</evidence>
<dbReference type="InterPro" id="IPR036052">
    <property type="entry name" value="TrpB-like_PALP_sf"/>
</dbReference>
<evidence type="ECO:0000313" key="15">
    <source>
        <dbReference type="EMBL" id="PRF63538.1"/>
    </source>
</evidence>
<dbReference type="PANTHER" id="PTHR42690">
    <property type="entry name" value="THREONINE SYNTHASE FAMILY MEMBER"/>
    <property type="match status" value="1"/>
</dbReference>
<evidence type="ECO:0000256" key="8">
    <source>
        <dbReference type="ARBA" id="ARBA00022898"/>
    </source>
</evidence>
<comment type="catalytic activity">
    <reaction evidence="10">
        <text>O-phospho-L-homoserine + H2O = L-threonine + phosphate</text>
        <dbReference type="Rhea" id="RHEA:10840"/>
        <dbReference type="ChEBI" id="CHEBI:15377"/>
        <dbReference type="ChEBI" id="CHEBI:43474"/>
        <dbReference type="ChEBI" id="CHEBI:57590"/>
        <dbReference type="ChEBI" id="CHEBI:57926"/>
        <dbReference type="EC" id="4.2.3.1"/>
    </reaction>
</comment>